<dbReference type="FunFam" id="3.10.20.90:FF:000175">
    <property type="entry name" value="UV excision repair protein Rad23"/>
    <property type="match status" value="1"/>
</dbReference>
<dbReference type="SUPFAM" id="SSF54236">
    <property type="entry name" value="Ubiquitin-like"/>
    <property type="match status" value="1"/>
</dbReference>
<dbReference type="PANTHER" id="PTHR10621">
    <property type="entry name" value="UV EXCISION REPAIR PROTEIN RAD23"/>
    <property type="match status" value="1"/>
</dbReference>
<evidence type="ECO:0000313" key="13">
    <source>
        <dbReference type="EnsemblMetazoa" id="HelroP185916"/>
    </source>
</evidence>
<feature type="region of interest" description="Disordered" evidence="9">
    <location>
        <begin position="191"/>
        <end position="210"/>
    </location>
</feature>
<dbReference type="GO" id="GO:0043161">
    <property type="term" value="P:proteasome-mediated ubiquitin-dependent protein catabolic process"/>
    <property type="evidence" value="ECO:0000318"/>
    <property type="project" value="GO_Central"/>
</dbReference>
<dbReference type="InterPro" id="IPR006636">
    <property type="entry name" value="STI1_HS-bd"/>
</dbReference>
<dbReference type="InParanoid" id="T1FNF7"/>
<dbReference type="CDD" id="cd01805">
    <property type="entry name" value="Ubl_Rad23"/>
    <property type="match status" value="1"/>
</dbReference>
<reference evidence="14" key="1">
    <citation type="submission" date="2012-12" db="EMBL/GenBank/DDBJ databases">
        <authorList>
            <person name="Hellsten U."/>
            <person name="Grimwood J."/>
            <person name="Chapman J.A."/>
            <person name="Shapiro H."/>
            <person name="Aerts A."/>
            <person name="Otillar R.P."/>
            <person name="Terry A.Y."/>
            <person name="Boore J.L."/>
            <person name="Simakov O."/>
            <person name="Marletaz F."/>
            <person name="Cho S.-J."/>
            <person name="Edsinger-Gonzales E."/>
            <person name="Havlak P."/>
            <person name="Kuo D.-H."/>
            <person name="Larsson T."/>
            <person name="Lv J."/>
            <person name="Arendt D."/>
            <person name="Savage R."/>
            <person name="Osoegawa K."/>
            <person name="de Jong P."/>
            <person name="Lindberg D.R."/>
            <person name="Seaver E.C."/>
            <person name="Weisblat D.A."/>
            <person name="Putnam N.H."/>
            <person name="Grigoriev I.V."/>
            <person name="Rokhsar D.S."/>
        </authorList>
    </citation>
    <scope>NUCLEOTIDE SEQUENCE</scope>
</reference>
<dbReference type="InterPro" id="IPR015360">
    <property type="entry name" value="XPC-bd"/>
</dbReference>
<dbReference type="InterPro" id="IPR009060">
    <property type="entry name" value="UBA-like_sf"/>
</dbReference>
<dbReference type="RefSeq" id="XP_009024562.1">
    <property type="nucleotide sequence ID" value="XM_009026314.1"/>
</dbReference>
<dbReference type="SMART" id="SM00165">
    <property type="entry name" value="UBA"/>
    <property type="match status" value="2"/>
</dbReference>
<dbReference type="OMA" id="IMEDAMP"/>
<dbReference type="InterPro" id="IPR041811">
    <property type="entry name" value="RAD23A/B_UBA1"/>
</dbReference>
<dbReference type="AlphaFoldDB" id="T1FNF7"/>
<dbReference type="Gene3D" id="1.10.10.540">
    <property type="entry name" value="XPC-binding domain"/>
    <property type="match status" value="1"/>
</dbReference>
<dbReference type="Pfam" id="PF00627">
    <property type="entry name" value="UBA"/>
    <property type="match status" value="2"/>
</dbReference>
<gene>
    <name evidence="13" type="primary">20210354</name>
    <name evidence="12" type="ORF">HELRODRAFT_185916</name>
</gene>
<dbReference type="GO" id="GO:0005654">
    <property type="term" value="C:nucleoplasm"/>
    <property type="evidence" value="ECO:0000318"/>
    <property type="project" value="GO_Central"/>
</dbReference>
<protein>
    <recommendedName>
        <fullName evidence="8">UV excision repair protein RAD23</fullName>
    </recommendedName>
</protein>
<keyword evidence="2" id="KW-0597">Phosphoprotein</keyword>
<evidence type="ECO:0000256" key="8">
    <source>
        <dbReference type="RuleBase" id="RU367049"/>
    </source>
</evidence>
<dbReference type="PROSITE" id="PS50030">
    <property type="entry name" value="UBA"/>
    <property type="match status" value="2"/>
</dbReference>
<dbReference type="HOGENOM" id="CLU_040364_0_1_1"/>
<dbReference type="KEGG" id="hro:HELRODRAFT_185916"/>
<keyword evidence="8" id="KW-0963">Cytoplasm</keyword>
<dbReference type="FunFam" id="1.10.8.10:FF:000003">
    <property type="entry name" value="UV excision repair protein RAD23 homolog"/>
    <property type="match status" value="1"/>
</dbReference>
<proteinExistence type="inferred from homology"/>
<dbReference type="STRING" id="6412.T1FNF7"/>
<dbReference type="SUPFAM" id="SSF101238">
    <property type="entry name" value="XPC-binding domain"/>
    <property type="match status" value="1"/>
</dbReference>
<evidence type="ECO:0000259" key="11">
    <source>
        <dbReference type="PROSITE" id="PS50053"/>
    </source>
</evidence>
<name>T1FNF7_HELRO</name>
<evidence type="ECO:0000256" key="5">
    <source>
        <dbReference type="ARBA" id="ARBA00022942"/>
    </source>
</evidence>
<evidence type="ECO:0000256" key="7">
    <source>
        <dbReference type="ARBA" id="ARBA00023242"/>
    </source>
</evidence>
<dbReference type="GeneID" id="20210354"/>
<dbReference type="OrthoDB" id="419317at2759"/>
<evidence type="ECO:0000256" key="1">
    <source>
        <dbReference type="ARBA" id="ARBA00009878"/>
    </source>
</evidence>
<reference evidence="12 14" key="2">
    <citation type="journal article" date="2013" name="Nature">
        <title>Insights into bilaterian evolution from three spiralian genomes.</title>
        <authorList>
            <person name="Simakov O."/>
            <person name="Marletaz F."/>
            <person name="Cho S.J."/>
            <person name="Edsinger-Gonzales E."/>
            <person name="Havlak P."/>
            <person name="Hellsten U."/>
            <person name="Kuo D.H."/>
            <person name="Larsson T."/>
            <person name="Lv J."/>
            <person name="Arendt D."/>
            <person name="Savage R."/>
            <person name="Osoegawa K."/>
            <person name="de Jong P."/>
            <person name="Grimwood J."/>
            <person name="Chapman J.A."/>
            <person name="Shapiro H."/>
            <person name="Aerts A."/>
            <person name="Otillar R.P."/>
            <person name="Terry A.Y."/>
            <person name="Boore J.L."/>
            <person name="Grigoriev I.V."/>
            <person name="Lindberg D.R."/>
            <person name="Seaver E.C."/>
            <person name="Weisblat D.A."/>
            <person name="Putnam N.H."/>
            <person name="Rokhsar D.S."/>
        </authorList>
    </citation>
    <scope>NUCLEOTIDE SEQUENCE</scope>
</reference>
<dbReference type="InterPro" id="IPR036353">
    <property type="entry name" value="XPC-bd_sf"/>
</dbReference>
<evidence type="ECO:0000256" key="3">
    <source>
        <dbReference type="ARBA" id="ARBA00022737"/>
    </source>
</evidence>
<comment type="subcellular location">
    <subcellularLocation>
        <location evidence="8">Nucleus</location>
    </subcellularLocation>
    <subcellularLocation>
        <location evidence="8">Cytoplasm</location>
    </subcellularLocation>
</comment>
<dbReference type="SUPFAM" id="SSF46934">
    <property type="entry name" value="UBA-like"/>
    <property type="match status" value="2"/>
</dbReference>
<dbReference type="InterPro" id="IPR029071">
    <property type="entry name" value="Ubiquitin-like_domsf"/>
</dbReference>
<feature type="compositionally biased region" description="Low complexity" evidence="9">
    <location>
        <begin position="194"/>
        <end position="206"/>
    </location>
</feature>
<dbReference type="Pfam" id="PF00240">
    <property type="entry name" value="ubiquitin"/>
    <property type="match status" value="1"/>
</dbReference>
<dbReference type="eggNOG" id="KOG0011">
    <property type="taxonomic scope" value="Eukaryota"/>
</dbReference>
<dbReference type="PANTHER" id="PTHR10621:SF0">
    <property type="entry name" value="UV EXCISION REPAIR PROTEIN RAD23"/>
    <property type="match status" value="1"/>
</dbReference>
<reference evidence="13" key="3">
    <citation type="submission" date="2015-06" db="UniProtKB">
        <authorList>
            <consortium name="EnsemblMetazoa"/>
        </authorList>
    </citation>
    <scope>IDENTIFICATION</scope>
</reference>
<evidence type="ECO:0000256" key="2">
    <source>
        <dbReference type="ARBA" id="ARBA00022553"/>
    </source>
</evidence>
<dbReference type="Proteomes" id="UP000015101">
    <property type="component" value="Unassembled WGS sequence"/>
</dbReference>
<sequence length="364" mass="40091">MMWITLKTLQQQTFKVEIDPDKSVLELKQKIALEKGEEYAVISQKLIYSGKILDDGQKISSYKIDERNFIVIMIVPPKPQPTPETASTSQEASTATVLHKEPAFPPTPQAPPPSVKQTSTTAIVTTSVVTVPSTSQPIAAAAESILVTGESFEKTVQEIMSMGFPREQVLRAMRASFNNPDRAVEYLLSGSVPEESSAEQSSEQASTPLVHPSLENTTLEQSSADDPLAFLRTQPQFMQMRQLIQSNPAVLSSILTQIRQSNPRLFQVITDNQSRFVQMLNEPLDPATSGSIVPPLDSNLSASALESGYIQVSPEEKQAVERLKALGFPEVLCLQAYFACEKNEDLAANFLLSQNYDDDMGQQR</sequence>
<dbReference type="PROSITE" id="PS50053">
    <property type="entry name" value="UBIQUITIN_2"/>
    <property type="match status" value="1"/>
</dbReference>
<dbReference type="EnsemblMetazoa" id="HelroT185916">
    <property type="protein sequence ID" value="HelroP185916"/>
    <property type="gene ID" value="HelroG185916"/>
</dbReference>
<dbReference type="NCBIfam" id="TIGR00601">
    <property type="entry name" value="rad23"/>
    <property type="match status" value="1"/>
</dbReference>
<feature type="domain" description="Ubiquitin-like" evidence="11">
    <location>
        <begin position="2"/>
        <end position="74"/>
    </location>
</feature>
<dbReference type="GO" id="GO:0000502">
    <property type="term" value="C:proteasome complex"/>
    <property type="evidence" value="ECO:0007669"/>
    <property type="project" value="UniProtKB-KW"/>
</dbReference>
<dbReference type="CDD" id="cd14377">
    <property type="entry name" value="UBA1_Rad23"/>
    <property type="match status" value="1"/>
</dbReference>
<dbReference type="FunFam" id="1.10.8.10:FF:000002">
    <property type="entry name" value="UV excision repair protein RAD23 homolog"/>
    <property type="match status" value="1"/>
</dbReference>
<dbReference type="EMBL" id="AMQM01006315">
    <property type="status" value="NOT_ANNOTATED_CDS"/>
    <property type="molecule type" value="Genomic_DNA"/>
</dbReference>
<dbReference type="SMART" id="SM00213">
    <property type="entry name" value="UBQ"/>
    <property type="match status" value="1"/>
</dbReference>
<dbReference type="GO" id="GO:0031593">
    <property type="term" value="F:polyubiquitin modification-dependent protein binding"/>
    <property type="evidence" value="ECO:0000318"/>
    <property type="project" value="GO_Central"/>
</dbReference>
<comment type="similarity">
    <text evidence="1 8">Belongs to the RAD23 family.</text>
</comment>
<keyword evidence="14" id="KW-1185">Reference proteome</keyword>
<dbReference type="GO" id="GO:0070628">
    <property type="term" value="F:proteasome binding"/>
    <property type="evidence" value="ECO:0000318"/>
    <property type="project" value="GO_Central"/>
</dbReference>
<dbReference type="InterPro" id="IPR004806">
    <property type="entry name" value="Rad23"/>
</dbReference>
<evidence type="ECO:0000313" key="12">
    <source>
        <dbReference type="EMBL" id="ESN97390.1"/>
    </source>
</evidence>
<dbReference type="EMBL" id="KB097379">
    <property type="protein sequence ID" value="ESN97390.1"/>
    <property type="molecule type" value="Genomic_DNA"/>
</dbReference>
<keyword evidence="7 8" id="KW-0539">Nucleus</keyword>
<dbReference type="GO" id="GO:0043130">
    <property type="term" value="F:ubiquitin binding"/>
    <property type="evidence" value="ECO:0000318"/>
    <property type="project" value="GO_Central"/>
</dbReference>
<feature type="domain" description="UBA" evidence="10">
    <location>
        <begin position="150"/>
        <end position="190"/>
    </location>
</feature>
<evidence type="ECO:0000256" key="4">
    <source>
        <dbReference type="ARBA" id="ARBA00022763"/>
    </source>
</evidence>
<evidence type="ECO:0000259" key="10">
    <source>
        <dbReference type="PROSITE" id="PS50030"/>
    </source>
</evidence>
<dbReference type="GO" id="GO:0005829">
    <property type="term" value="C:cytosol"/>
    <property type="evidence" value="ECO:0000318"/>
    <property type="project" value="GO_Central"/>
</dbReference>
<dbReference type="InterPro" id="IPR000626">
    <property type="entry name" value="Ubiquitin-like_dom"/>
</dbReference>
<dbReference type="FunFam" id="1.10.10.540:FF:000001">
    <property type="entry name" value="UV excision repair protein RAD23 B"/>
    <property type="match status" value="1"/>
</dbReference>
<dbReference type="CDD" id="cd14380">
    <property type="entry name" value="UBA2_Rad23"/>
    <property type="match status" value="1"/>
</dbReference>
<keyword evidence="4 8" id="KW-0227">DNA damage</keyword>
<dbReference type="Pfam" id="PF09280">
    <property type="entry name" value="XPC-binding"/>
    <property type="match status" value="1"/>
</dbReference>
<dbReference type="CTD" id="20210354"/>
<dbReference type="GO" id="GO:0006289">
    <property type="term" value="P:nucleotide-excision repair"/>
    <property type="evidence" value="ECO:0007669"/>
    <property type="project" value="UniProtKB-UniRule"/>
</dbReference>
<evidence type="ECO:0000256" key="9">
    <source>
        <dbReference type="SAM" id="MobiDB-lite"/>
    </source>
</evidence>
<keyword evidence="3" id="KW-0677">Repeat</keyword>
<dbReference type="Gene3D" id="1.10.8.10">
    <property type="entry name" value="DNA helicase RuvA subunit, C-terminal domain"/>
    <property type="match status" value="2"/>
</dbReference>
<comment type="function">
    <text evidence="8">Multiubiquitin chain receptor involved in modulation of proteasomal degradation. Involved in nucleotide excision repair.</text>
</comment>
<dbReference type="SMART" id="SM00727">
    <property type="entry name" value="STI1"/>
    <property type="match status" value="1"/>
</dbReference>
<dbReference type="Gene3D" id="3.10.20.90">
    <property type="entry name" value="Phosphatidylinositol 3-kinase Catalytic Subunit, Chain A, domain 1"/>
    <property type="match status" value="1"/>
</dbReference>
<dbReference type="InterPro" id="IPR015940">
    <property type="entry name" value="UBA"/>
</dbReference>
<evidence type="ECO:0000313" key="14">
    <source>
        <dbReference type="Proteomes" id="UP000015101"/>
    </source>
</evidence>
<keyword evidence="5" id="KW-0647">Proteasome</keyword>
<organism evidence="13 14">
    <name type="scientific">Helobdella robusta</name>
    <name type="common">Californian leech</name>
    <dbReference type="NCBI Taxonomy" id="6412"/>
    <lineage>
        <taxon>Eukaryota</taxon>
        <taxon>Metazoa</taxon>
        <taxon>Spiralia</taxon>
        <taxon>Lophotrochozoa</taxon>
        <taxon>Annelida</taxon>
        <taxon>Clitellata</taxon>
        <taxon>Hirudinea</taxon>
        <taxon>Rhynchobdellida</taxon>
        <taxon>Glossiphoniidae</taxon>
        <taxon>Helobdella</taxon>
    </lineage>
</organism>
<accession>T1FNF7</accession>
<dbReference type="PRINTS" id="PR01839">
    <property type="entry name" value="RAD23PROTEIN"/>
</dbReference>
<dbReference type="FunCoup" id="T1FNF7">
    <property type="interactions" value="1794"/>
</dbReference>
<dbReference type="GO" id="GO:0003684">
    <property type="term" value="F:damaged DNA binding"/>
    <property type="evidence" value="ECO:0007669"/>
    <property type="project" value="UniProtKB-UniRule"/>
</dbReference>
<feature type="domain" description="UBA" evidence="10">
    <location>
        <begin position="313"/>
        <end position="354"/>
    </location>
</feature>
<evidence type="ECO:0000256" key="6">
    <source>
        <dbReference type="ARBA" id="ARBA00023204"/>
    </source>
</evidence>
<keyword evidence="6 8" id="KW-0234">DNA repair</keyword>